<sequence length="1110" mass="123983">MALAKHVNPDRLIQQAKDKRAPNHSHHLTKTDPTHTTSAYGARYGTYSLPKYKIPSSGTGPEAAYQLIHDELALDGSPLLNLASFVHTWMPEPADKLVKENMTKNLIDQDEYPMTQMIHERCVSMLADLWNAPNGKQAIGTATTGSSEAIMLGGLAMKRLWQEKRKAAGKSIHEPGPNIVMGANAQVALEKFARYFEVEARLVPVSVESKYRLDPKKAMEFVDENTIGVFVILGSTYTGHYEPVKEMSDLLDEYEARTGHHVPIHVDGASGAFIAPFATPKLPWDFRLPRVVSINASGHKYGLSYVGVGWVVWRDKKHLPKDLIFELHYLGSIEYSFSLNFSRPAAPIIAQYFNLVHLGFEGYRRVALTDLRNARVLARALEKSGYYYVLSDVHRFADSTSSVIEGAKRATGIADEHDVENYAPCLPVVSFRFSDQFRERNPNIQQRWIQTLLRSKGWIVPNYELAPDLQDIQILRVVVKENFTEVLIDRFVTDIIELTEGLMRDGSPTHALSTLGTHSAARRGNGTLEEGSGSTSSGTCGHYKYIHTVYKEQVLVLVLVLPSQASMALAKHVNPDRLLQEAKDKKAHNHSHHLTQTDPTQTSSAYGARYGTLPLPKYRIPSKGTDAESAYQLIHDELALDGSPLLNLASFVHTWMPSPGEKLVQENVSKNLIDQDEYPMTQMIHERCVSMLADLWNAPNSKQAIGTATTGSSEAIMLGGLAMKRIWQEKCKAAGKSIHEPGPNIVMGANAQVALEKFARYFEVEARLVPVSVESKYRLDPKKAMEFVDENTIGVFVILGSTYTGHYEPVKEMSDLLDEYEARTGHHVPIHVDGASGAFVAPFATPKLLWDFRLPRVVSINASGHKYGLSYVGVGWVVWRDKKHLPKDLIFELHYLGSIEYSFSLNFSRPAAPIIGQYFNFMHLGFEGYRRVALMDLRNARVLARALEKSGYYFVLSDVHRFVEGASSMIEGAKQVAGVTNEEDVESYTPSLPVVSFRFSDQFKERFPEIQQKWMQTLLRSKGWIVPNYELAPDLQNIEILRVVVRENFSEVLVDRLVTDIVELTEGLMKDSSPTHALSTLSSHSAARRGNGRLEEGSGSVPSGTYAKPC</sequence>
<proteinExistence type="inferred from homology"/>
<dbReference type="InterPro" id="IPR015421">
    <property type="entry name" value="PyrdxlP-dep_Trfase_major"/>
</dbReference>
<protein>
    <recommendedName>
        <fullName evidence="3 8">Glutamate decarboxylase</fullName>
        <ecNumber evidence="3 8">4.1.1.15</ecNumber>
    </recommendedName>
</protein>
<feature type="region of interest" description="Disordered" evidence="9">
    <location>
        <begin position="509"/>
        <end position="537"/>
    </location>
</feature>
<organism evidence="10 11">
    <name type="scientific">Sanghuangporus baumii</name>
    <name type="common">Phellinus baumii</name>
    <dbReference type="NCBI Taxonomy" id="108892"/>
    <lineage>
        <taxon>Eukaryota</taxon>
        <taxon>Fungi</taxon>
        <taxon>Dikarya</taxon>
        <taxon>Basidiomycota</taxon>
        <taxon>Agaricomycotina</taxon>
        <taxon>Agaricomycetes</taxon>
        <taxon>Hymenochaetales</taxon>
        <taxon>Hymenochaetaceae</taxon>
        <taxon>Sanghuangporus</taxon>
    </lineage>
</organism>
<feature type="region of interest" description="Disordered" evidence="9">
    <location>
        <begin position="1072"/>
        <end position="1110"/>
    </location>
</feature>
<evidence type="ECO:0000256" key="6">
    <source>
        <dbReference type="ARBA" id="ARBA00048868"/>
    </source>
</evidence>
<keyword evidence="5 8" id="KW-0456">Lyase</keyword>
<evidence type="ECO:0000256" key="2">
    <source>
        <dbReference type="ARBA" id="ARBA00009533"/>
    </source>
</evidence>
<feature type="compositionally biased region" description="Low complexity" evidence="9">
    <location>
        <begin position="526"/>
        <end position="537"/>
    </location>
</feature>
<reference evidence="10" key="1">
    <citation type="submission" date="2016-06" db="EMBL/GenBank/DDBJ databases">
        <title>Draft Genome sequence of the fungus Inonotus baumii.</title>
        <authorList>
            <person name="Zhu H."/>
            <person name="Lin W."/>
        </authorList>
    </citation>
    <scope>NUCLEOTIDE SEQUENCE</scope>
    <source>
        <strain evidence="10">821</strain>
    </source>
</reference>
<dbReference type="EMBL" id="LNZH02000185">
    <property type="protein sequence ID" value="OCB88058.1"/>
    <property type="molecule type" value="Genomic_DNA"/>
</dbReference>
<dbReference type="GO" id="GO:0004351">
    <property type="term" value="F:glutamate decarboxylase activity"/>
    <property type="evidence" value="ECO:0007669"/>
    <property type="project" value="UniProtKB-EC"/>
</dbReference>
<dbReference type="FunFam" id="3.40.640.10:FF:000017">
    <property type="entry name" value="Glutamate decarboxylase"/>
    <property type="match status" value="2"/>
</dbReference>
<dbReference type="Gene3D" id="4.10.280.50">
    <property type="match status" value="2"/>
</dbReference>
<evidence type="ECO:0000256" key="7">
    <source>
        <dbReference type="PIRSR" id="PIRSR602129-50"/>
    </source>
</evidence>
<dbReference type="InterPro" id="IPR010107">
    <property type="entry name" value="Glutamate_decarboxylase"/>
</dbReference>
<dbReference type="Proteomes" id="UP000757232">
    <property type="component" value="Unassembled WGS sequence"/>
</dbReference>
<dbReference type="Pfam" id="PF00282">
    <property type="entry name" value="Pyridoxal_deC"/>
    <property type="match status" value="2"/>
</dbReference>
<feature type="compositionally biased region" description="Low complexity" evidence="9">
    <location>
        <begin position="1072"/>
        <end position="1085"/>
    </location>
</feature>
<keyword evidence="8" id="KW-0210">Decarboxylase</keyword>
<keyword evidence="4 7" id="KW-0663">Pyridoxal phosphate</keyword>
<dbReference type="GO" id="GO:0006538">
    <property type="term" value="P:L-glutamate catabolic process"/>
    <property type="evidence" value="ECO:0007669"/>
    <property type="project" value="TreeGrafter"/>
</dbReference>
<feature type="modified residue" description="N6-(pyridoxal phosphate)lysine" evidence="7">
    <location>
        <position position="300"/>
    </location>
</feature>
<dbReference type="InterPro" id="IPR015424">
    <property type="entry name" value="PyrdxlP-dep_Trfase"/>
</dbReference>
<dbReference type="PANTHER" id="PTHR43321">
    <property type="entry name" value="GLUTAMATE DECARBOXYLASE"/>
    <property type="match status" value="1"/>
</dbReference>
<keyword evidence="11" id="KW-1185">Reference proteome</keyword>
<dbReference type="PANTHER" id="PTHR43321:SF3">
    <property type="entry name" value="GLUTAMATE DECARBOXYLASE"/>
    <property type="match status" value="1"/>
</dbReference>
<dbReference type="GO" id="GO:0030170">
    <property type="term" value="F:pyridoxal phosphate binding"/>
    <property type="evidence" value="ECO:0007669"/>
    <property type="project" value="InterPro"/>
</dbReference>
<comment type="caution">
    <text evidence="10">The sequence shown here is derived from an EMBL/GenBank/DDBJ whole genome shotgun (WGS) entry which is preliminary data.</text>
</comment>
<dbReference type="SUPFAM" id="SSF53383">
    <property type="entry name" value="PLP-dependent transferases"/>
    <property type="match status" value="2"/>
</dbReference>
<evidence type="ECO:0000256" key="1">
    <source>
        <dbReference type="ARBA" id="ARBA00001933"/>
    </source>
</evidence>
<name>A0A9Q5HXX5_SANBA</name>
<feature type="region of interest" description="Disordered" evidence="9">
    <location>
        <begin position="583"/>
        <end position="606"/>
    </location>
</feature>
<evidence type="ECO:0000313" key="11">
    <source>
        <dbReference type="Proteomes" id="UP000757232"/>
    </source>
</evidence>
<dbReference type="EC" id="4.1.1.15" evidence="3 8"/>
<evidence type="ECO:0000313" key="10">
    <source>
        <dbReference type="EMBL" id="OCB88058.1"/>
    </source>
</evidence>
<dbReference type="Gene3D" id="3.90.1150.160">
    <property type="match status" value="2"/>
</dbReference>
<feature type="region of interest" description="Disordered" evidence="9">
    <location>
        <begin position="1"/>
        <end position="39"/>
    </location>
</feature>
<dbReference type="InterPro" id="IPR002129">
    <property type="entry name" value="PyrdxlP-dep_de-COase"/>
</dbReference>
<dbReference type="OrthoDB" id="5152799at2759"/>
<comment type="catalytic activity">
    <reaction evidence="6 8">
        <text>L-glutamate + H(+) = 4-aminobutanoate + CO2</text>
        <dbReference type="Rhea" id="RHEA:17785"/>
        <dbReference type="ChEBI" id="CHEBI:15378"/>
        <dbReference type="ChEBI" id="CHEBI:16526"/>
        <dbReference type="ChEBI" id="CHEBI:29985"/>
        <dbReference type="ChEBI" id="CHEBI:59888"/>
        <dbReference type="EC" id="4.1.1.15"/>
    </reaction>
</comment>
<dbReference type="Gene3D" id="3.40.640.10">
    <property type="entry name" value="Type I PLP-dependent aspartate aminotransferase-like (Major domain)"/>
    <property type="match status" value="2"/>
</dbReference>
<feature type="compositionally biased region" description="Polar residues" evidence="9">
    <location>
        <begin position="594"/>
        <end position="605"/>
    </location>
</feature>
<evidence type="ECO:0000256" key="9">
    <source>
        <dbReference type="SAM" id="MobiDB-lite"/>
    </source>
</evidence>
<dbReference type="AlphaFoldDB" id="A0A9Q5HXX5"/>
<comment type="similarity">
    <text evidence="2 8">Belongs to the group II decarboxylase family.</text>
</comment>
<dbReference type="FunFam" id="4.10.280.50:FF:000001">
    <property type="entry name" value="Glutamate decarboxylase"/>
    <property type="match status" value="2"/>
</dbReference>
<evidence type="ECO:0000256" key="3">
    <source>
        <dbReference type="ARBA" id="ARBA00012421"/>
    </source>
</evidence>
<comment type="cofactor">
    <cofactor evidence="1 7 8">
        <name>pyridoxal 5'-phosphate</name>
        <dbReference type="ChEBI" id="CHEBI:597326"/>
    </cofactor>
</comment>
<evidence type="ECO:0000256" key="8">
    <source>
        <dbReference type="RuleBase" id="RU361171"/>
    </source>
</evidence>
<accession>A0A9Q5HXX5</accession>
<evidence type="ECO:0000256" key="4">
    <source>
        <dbReference type="ARBA" id="ARBA00022898"/>
    </source>
</evidence>
<gene>
    <name evidence="10" type="ORF">A7U60_g4844</name>
</gene>
<dbReference type="GO" id="GO:0005829">
    <property type="term" value="C:cytosol"/>
    <property type="evidence" value="ECO:0007669"/>
    <property type="project" value="TreeGrafter"/>
</dbReference>
<evidence type="ECO:0000256" key="5">
    <source>
        <dbReference type="ARBA" id="ARBA00023239"/>
    </source>
</evidence>
<dbReference type="NCBIfam" id="TIGR01788">
    <property type="entry name" value="Glu-decarb-GAD"/>
    <property type="match status" value="2"/>
</dbReference>